<evidence type="ECO:0000256" key="2">
    <source>
        <dbReference type="ARBA" id="ARBA00022723"/>
    </source>
</evidence>
<dbReference type="Pfam" id="PF13359">
    <property type="entry name" value="DDE_Tnp_4"/>
    <property type="match status" value="1"/>
</dbReference>
<sequence length="274" mass="30508">MSHRARLDVPAPTLRTVTGWIAAARRGRDRRPWQRAATVHQHVLLVLRWLRHRADLADLAHDAHISIATAYRYLHEALDAIAAHAPDLHDVLHIAREKRLAYLCLDGTLVATDRVTARTERGNDAWYSGKHHRHGGNVQVLADPDGHPLWVSAVRPGARHDLACARELVLPALYPFCRLAPDRHSHLPVLADKGYVGAGIGVRVPYRRPAGGQRLDRTARTYNRCHAALRAPAERAISLLGHWRALDHVTLDPGAITKIASVAFVLTHLQLPTR</sequence>
<evidence type="ECO:0000313" key="4">
    <source>
        <dbReference type="EMBL" id="GAA4982971.1"/>
    </source>
</evidence>
<name>A0ABP9HZ21_9ACTN</name>
<gene>
    <name evidence="4" type="ORF">GCM10023225_23200</name>
</gene>
<dbReference type="EMBL" id="BAABIL010000347">
    <property type="protein sequence ID" value="GAA4982971.1"/>
    <property type="molecule type" value="Genomic_DNA"/>
</dbReference>
<evidence type="ECO:0000313" key="5">
    <source>
        <dbReference type="Proteomes" id="UP001501195"/>
    </source>
</evidence>
<accession>A0ABP9HZ21</accession>
<evidence type="ECO:0000259" key="3">
    <source>
        <dbReference type="Pfam" id="PF13359"/>
    </source>
</evidence>
<comment type="caution">
    <text evidence="4">The sequence shown here is derived from an EMBL/GenBank/DDBJ whole genome shotgun (WGS) entry which is preliminary data.</text>
</comment>
<organism evidence="4 5">
    <name type="scientific">Kineococcus glutinatus</name>
    <dbReference type="NCBI Taxonomy" id="1070872"/>
    <lineage>
        <taxon>Bacteria</taxon>
        <taxon>Bacillati</taxon>
        <taxon>Actinomycetota</taxon>
        <taxon>Actinomycetes</taxon>
        <taxon>Kineosporiales</taxon>
        <taxon>Kineosporiaceae</taxon>
        <taxon>Kineococcus</taxon>
    </lineage>
</organism>
<dbReference type="InterPro" id="IPR027806">
    <property type="entry name" value="HARBI1_dom"/>
</dbReference>
<dbReference type="Proteomes" id="UP001501195">
    <property type="component" value="Unassembled WGS sequence"/>
</dbReference>
<reference evidence="5" key="1">
    <citation type="journal article" date="2019" name="Int. J. Syst. Evol. Microbiol.">
        <title>The Global Catalogue of Microorganisms (GCM) 10K type strain sequencing project: providing services to taxonomists for standard genome sequencing and annotation.</title>
        <authorList>
            <consortium name="The Broad Institute Genomics Platform"/>
            <consortium name="The Broad Institute Genome Sequencing Center for Infectious Disease"/>
            <person name="Wu L."/>
            <person name="Ma J."/>
        </authorList>
    </citation>
    <scope>NUCLEOTIDE SEQUENCE [LARGE SCALE GENOMIC DNA]</scope>
    <source>
        <strain evidence="5">JCM 18126</strain>
    </source>
</reference>
<dbReference type="RefSeq" id="WP_345712722.1">
    <property type="nucleotide sequence ID" value="NZ_BAABIL010000347.1"/>
</dbReference>
<keyword evidence="5" id="KW-1185">Reference proteome</keyword>
<evidence type="ECO:0000256" key="1">
    <source>
        <dbReference type="ARBA" id="ARBA00001968"/>
    </source>
</evidence>
<protein>
    <submittedName>
        <fullName evidence="4">IS5-like element IS470 family transposase</fullName>
    </submittedName>
</protein>
<feature type="domain" description="DDE Tnp4" evidence="3">
    <location>
        <begin position="105"/>
        <end position="267"/>
    </location>
</feature>
<comment type="cofactor">
    <cofactor evidence="1">
        <name>a divalent metal cation</name>
        <dbReference type="ChEBI" id="CHEBI:60240"/>
    </cofactor>
</comment>
<keyword evidence="2" id="KW-0479">Metal-binding</keyword>
<proteinExistence type="predicted"/>